<name>A0A4R8LLH3_9BURK</name>
<keyword evidence="3" id="KW-1185">Reference proteome</keyword>
<evidence type="ECO:0000256" key="1">
    <source>
        <dbReference type="SAM" id="MobiDB-lite"/>
    </source>
</evidence>
<dbReference type="EMBL" id="SORE01000017">
    <property type="protein sequence ID" value="TDY43857.1"/>
    <property type="molecule type" value="Genomic_DNA"/>
</dbReference>
<organism evidence="2 3">
    <name type="scientific">Paraburkholderia rhizosphaerae</name>
    <dbReference type="NCBI Taxonomy" id="480658"/>
    <lineage>
        <taxon>Bacteria</taxon>
        <taxon>Pseudomonadati</taxon>
        <taxon>Pseudomonadota</taxon>
        <taxon>Betaproteobacteria</taxon>
        <taxon>Burkholderiales</taxon>
        <taxon>Burkholderiaceae</taxon>
        <taxon>Paraburkholderia</taxon>
    </lineage>
</organism>
<protein>
    <submittedName>
        <fullName evidence="2">Hemagglutinin-like protein</fullName>
    </submittedName>
</protein>
<dbReference type="Gene3D" id="2.160.20.10">
    <property type="entry name" value="Single-stranded right-handed beta-helix, Pectin lyase-like"/>
    <property type="match status" value="1"/>
</dbReference>
<gene>
    <name evidence="2" type="ORF">BX592_11759</name>
</gene>
<dbReference type="SUPFAM" id="SSF51126">
    <property type="entry name" value="Pectin lyase-like"/>
    <property type="match status" value="1"/>
</dbReference>
<reference evidence="2 3" key="1">
    <citation type="submission" date="2019-03" db="EMBL/GenBank/DDBJ databases">
        <title>Genomic Encyclopedia of Type Strains, Phase III (KMG-III): the genomes of soil and plant-associated and newly described type strains.</title>
        <authorList>
            <person name="Whitman W."/>
        </authorList>
    </citation>
    <scope>NUCLEOTIDE SEQUENCE [LARGE SCALE GENOMIC DNA]</scope>
    <source>
        <strain evidence="2 3">LMG 29544</strain>
    </source>
</reference>
<evidence type="ECO:0000313" key="2">
    <source>
        <dbReference type="EMBL" id="TDY43857.1"/>
    </source>
</evidence>
<sequence length="368" mass="36766">MNKNKYRLLDSRLREEITFATLVLFGGAPSSAFAQTPEAIVPAGPNAPTVIPTQVNAAIYAKNLNVVAGANAIGHDTLDATPIAGVGAVPGVSIDVSNLGSMYASRIVLVGNENGVGVSSRGVLAAQAGDLVPTSEGKLLLAGQSVASGNVALNAREGIDSSGTIYAQQNVSARTSGALIHSGVLAAQHDASISAGSVASSGTLGAGVNGDGTIADRGNLSVSASGAVTATGRNSGGGEIAIAGTALNLAGSHTTANDALALTASRGDLDLSGAAWCDAARPGWSASRAGIVSRPPRRSADTRRPAAEVPGQGARGGAAASPTATSTLTSIWCGTPCRRRNRNCSSNCPQYVRMPTTKTATTMGWNHD</sequence>
<dbReference type="InterPro" id="IPR012334">
    <property type="entry name" value="Pectin_lyas_fold"/>
</dbReference>
<evidence type="ECO:0000313" key="3">
    <source>
        <dbReference type="Proteomes" id="UP000295509"/>
    </source>
</evidence>
<feature type="region of interest" description="Disordered" evidence="1">
    <location>
        <begin position="288"/>
        <end position="323"/>
    </location>
</feature>
<dbReference type="Proteomes" id="UP000295509">
    <property type="component" value="Unassembled WGS sequence"/>
</dbReference>
<dbReference type="InterPro" id="IPR011050">
    <property type="entry name" value="Pectin_lyase_fold/virulence"/>
</dbReference>
<accession>A0A4R8LLH3</accession>
<proteinExistence type="predicted"/>
<dbReference type="AlphaFoldDB" id="A0A4R8LLH3"/>
<comment type="caution">
    <text evidence="2">The sequence shown here is derived from an EMBL/GenBank/DDBJ whole genome shotgun (WGS) entry which is preliminary data.</text>
</comment>